<feature type="binding site" evidence="15">
    <location>
        <begin position="37"/>
        <end position="44"/>
    </location>
    <ligand>
        <name>ATP</name>
        <dbReference type="ChEBI" id="CHEBI:30616"/>
    </ligand>
</feature>
<dbReference type="Pfam" id="PF12705">
    <property type="entry name" value="PDDEXK_1"/>
    <property type="match status" value="1"/>
</dbReference>
<dbReference type="GO" id="GO:0000725">
    <property type="term" value="P:recombinational repair"/>
    <property type="evidence" value="ECO:0007669"/>
    <property type="project" value="TreeGrafter"/>
</dbReference>
<dbReference type="PROSITE" id="PS51217">
    <property type="entry name" value="UVRD_HELICASE_CTER"/>
    <property type="match status" value="1"/>
</dbReference>
<evidence type="ECO:0000256" key="9">
    <source>
        <dbReference type="ARBA" id="ARBA00023125"/>
    </source>
</evidence>
<evidence type="ECO:0000256" key="15">
    <source>
        <dbReference type="PROSITE-ProRule" id="PRU00560"/>
    </source>
</evidence>
<dbReference type="Pfam" id="PF00580">
    <property type="entry name" value="UvrD-helicase"/>
    <property type="match status" value="1"/>
</dbReference>
<evidence type="ECO:0000256" key="11">
    <source>
        <dbReference type="ARBA" id="ARBA00023235"/>
    </source>
</evidence>
<keyword evidence="9" id="KW-0238">DNA-binding</keyword>
<organism evidence="18 19">
    <name type="scientific">Candidatus Vogelbacteria bacterium RIFOXYD1_FULL_46_19</name>
    <dbReference type="NCBI Taxonomy" id="1802439"/>
    <lineage>
        <taxon>Bacteria</taxon>
        <taxon>Candidatus Vogeliibacteriota</taxon>
    </lineage>
</organism>
<dbReference type="PANTHER" id="PTHR11070:SF2">
    <property type="entry name" value="ATP-DEPENDENT DNA HELICASE SRS2"/>
    <property type="match status" value="1"/>
</dbReference>
<dbReference type="Proteomes" id="UP000177838">
    <property type="component" value="Unassembled WGS sequence"/>
</dbReference>
<accession>A0A1G2QHA4</accession>
<dbReference type="CDD" id="cd17932">
    <property type="entry name" value="DEXQc_UvrD"/>
    <property type="match status" value="1"/>
</dbReference>
<keyword evidence="10" id="KW-0234">DNA repair</keyword>
<dbReference type="SUPFAM" id="SSF52980">
    <property type="entry name" value="Restriction endonuclease-like"/>
    <property type="match status" value="1"/>
</dbReference>
<evidence type="ECO:0000256" key="5">
    <source>
        <dbReference type="ARBA" id="ARBA00022801"/>
    </source>
</evidence>
<dbReference type="PANTHER" id="PTHR11070">
    <property type="entry name" value="UVRD / RECB / PCRA DNA HELICASE FAMILY MEMBER"/>
    <property type="match status" value="1"/>
</dbReference>
<dbReference type="InterPro" id="IPR027417">
    <property type="entry name" value="P-loop_NTPase"/>
</dbReference>
<dbReference type="InterPro" id="IPR011604">
    <property type="entry name" value="PDDEXK-like_dom_sf"/>
</dbReference>
<sequence length="994" mass="112729">MKLDYNHNQEFDRLYHKLNPAQKEAVDAIEGPVMVMAGPGTGKTQILALRIANILRQTDTAPEQILAITFTESGVASMRKRLAAIIGSRAYAVVISTFHGFCNDIIKKYPEDFPRIIGSRHVADVEQVEIIEELILSLPLKLLRPFGDPLLYTRAIISGVGSLKREGVTPDQFLTLLRAEREALEKAPDLYHQKGAHQGKMKSAYQKSWRELEKNEELAVVYTAYDETLDKRRLYDYSDMIMEVLKALSKGDSLSQILQEEHQYLLVDEHQDTNNAQNKVIECLLGFYDNPNLFVVGDDKQAIFRFQGASLENFLYFKKRFSEAKLIALDDNYRSAQSILDSAEDLLPSYKPLKARAGRESRPINLAVLDEPQEELFFIATDIRNKIESEEIPAEEIAVLYRDNKDGLALARFFEKLDLPFVIESDEDLLSALDVKKLVIILDFLANFGDGIFLSRLLHLDIWQLPPLEVYKILKEVKDMGQTGDLWEVLAGKHEFTDLVDKLNRWHGRSLNDRLIPVVEEVVRESGLLAAIAGAPEATARFDTLRRFYDELNNLVEAKPEASVADLSRYLDTVRKHQLFTKKTKAGNRPGRVRLMTAHRSKGLEFEQVYIMGAADGHFGGRRGRDLLRLPARVYKLLPVGDGDTPIVDSESDDERRLFYVALTRAKREVTITYSRTGPGGREQVPSAFVAAIRPELKVELDTSEIKDELNSQQNLLLAPSVERTQSDSDQAFVREIFLAQGLSVSALNNYLECPWQYFYRNLVRLPETRSKSALYGTAVHAALAEFFRGAITKELTKKHLLAHLAAAVARAPAPDQDQVEMKERGEVALSGWYDAYKDTLARQVLVEFKIKGILLSPEVRLTGVLDKIEFNEQGGGVTVVDYKTKQPMSRAAIMGQTKTDQSGNFYRQLVFYKLLLDRYEDGKYQMSAGEIDFIEPNSSGKYKKEKFEITYVETKELEDLILKLTDEILSLAFWDKGCGKADCEYCRLRSMLK</sequence>
<dbReference type="Gene3D" id="3.40.50.300">
    <property type="entry name" value="P-loop containing nucleotide triphosphate hydrolases"/>
    <property type="match status" value="2"/>
</dbReference>
<evidence type="ECO:0000259" key="16">
    <source>
        <dbReference type="PROSITE" id="PS51198"/>
    </source>
</evidence>
<name>A0A1G2QHA4_9BACT</name>
<evidence type="ECO:0000256" key="14">
    <source>
        <dbReference type="ARBA" id="ARBA00048988"/>
    </source>
</evidence>
<evidence type="ECO:0000313" key="18">
    <source>
        <dbReference type="EMBL" id="OHA59970.1"/>
    </source>
</evidence>
<gene>
    <name evidence="18" type="ORF">A2589_03665</name>
</gene>
<protein>
    <recommendedName>
        <fullName evidence="13">DNA 3'-5' helicase</fullName>
        <ecNumber evidence="13">5.6.2.4</ecNumber>
    </recommendedName>
</protein>
<dbReference type="GO" id="GO:0003677">
    <property type="term" value="F:DNA binding"/>
    <property type="evidence" value="ECO:0007669"/>
    <property type="project" value="UniProtKB-KW"/>
</dbReference>
<evidence type="ECO:0000256" key="3">
    <source>
        <dbReference type="ARBA" id="ARBA00022741"/>
    </source>
</evidence>
<evidence type="ECO:0000256" key="13">
    <source>
        <dbReference type="ARBA" id="ARBA00034808"/>
    </source>
</evidence>
<evidence type="ECO:0000259" key="17">
    <source>
        <dbReference type="PROSITE" id="PS51217"/>
    </source>
</evidence>
<dbReference type="GO" id="GO:0004527">
    <property type="term" value="F:exonuclease activity"/>
    <property type="evidence" value="ECO:0007669"/>
    <property type="project" value="UniProtKB-KW"/>
</dbReference>
<dbReference type="InterPro" id="IPR000212">
    <property type="entry name" value="DNA_helicase_UvrD/REP"/>
</dbReference>
<dbReference type="EMBL" id="MHTK01000003">
    <property type="protein sequence ID" value="OHA59970.1"/>
    <property type="molecule type" value="Genomic_DNA"/>
</dbReference>
<comment type="caution">
    <text evidence="18">The sequence shown here is derived from an EMBL/GenBank/DDBJ whole genome shotgun (WGS) entry which is preliminary data.</text>
</comment>
<keyword evidence="6 15" id="KW-0347">Helicase</keyword>
<dbReference type="AlphaFoldDB" id="A0A1G2QHA4"/>
<dbReference type="InterPro" id="IPR038726">
    <property type="entry name" value="PDDEXK_AddAB-type"/>
</dbReference>
<keyword evidence="4" id="KW-0227">DNA damage</keyword>
<keyword evidence="7" id="KW-0269">Exonuclease</keyword>
<dbReference type="InterPro" id="IPR014017">
    <property type="entry name" value="DNA_helicase_UvrD-like_C"/>
</dbReference>
<keyword evidence="3 15" id="KW-0547">Nucleotide-binding</keyword>
<evidence type="ECO:0000256" key="8">
    <source>
        <dbReference type="ARBA" id="ARBA00022840"/>
    </source>
</evidence>
<proteinExistence type="inferred from homology"/>
<evidence type="ECO:0000256" key="10">
    <source>
        <dbReference type="ARBA" id="ARBA00023204"/>
    </source>
</evidence>
<evidence type="ECO:0000256" key="12">
    <source>
        <dbReference type="ARBA" id="ARBA00034617"/>
    </source>
</evidence>
<dbReference type="SUPFAM" id="SSF52540">
    <property type="entry name" value="P-loop containing nucleoside triphosphate hydrolases"/>
    <property type="match status" value="1"/>
</dbReference>
<feature type="domain" description="UvrD-like helicase ATP-binding" evidence="16">
    <location>
        <begin position="16"/>
        <end position="336"/>
    </location>
</feature>
<comment type="similarity">
    <text evidence="1">Belongs to the helicase family. UvrD subfamily.</text>
</comment>
<evidence type="ECO:0000313" key="19">
    <source>
        <dbReference type="Proteomes" id="UP000177838"/>
    </source>
</evidence>
<keyword evidence="11" id="KW-0413">Isomerase</keyword>
<keyword evidence="5 15" id="KW-0378">Hydrolase</keyword>
<dbReference type="InterPro" id="IPR014016">
    <property type="entry name" value="UvrD-like_ATP-bd"/>
</dbReference>
<keyword evidence="8 15" id="KW-0067">ATP-binding</keyword>
<keyword evidence="2" id="KW-0540">Nuclease</keyword>
<dbReference type="Gene3D" id="3.90.320.10">
    <property type="match status" value="1"/>
</dbReference>
<evidence type="ECO:0000256" key="4">
    <source>
        <dbReference type="ARBA" id="ARBA00022763"/>
    </source>
</evidence>
<feature type="domain" description="UvrD-like helicase C-terminal" evidence="17">
    <location>
        <begin position="337"/>
        <end position="603"/>
    </location>
</feature>
<dbReference type="GO" id="GO:0043138">
    <property type="term" value="F:3'-5' DNA helicase activity"/>
    <property type="evidence" value="ECO:0007669"/>
    <property type="project" value="UniProtKB-EC"/>
</dbReference>
<dbReference type="InterPro" id="IPR011335">
    <property type="entry name" value="Restrct_endonuc-II-like"/>
</dbReference>
<evidence type="ECO:0000256" key="7">
    <source>
        <dbReference type="ARBA" id="ARBA00022839"/>
    </source>
</evidence>
<dbReference type="InterPro" id="IPR013986">
    <property type="entry name" value="DExx_box_DNA_helicase_dom_sf"/>
</dbReference>
<evidence type="ECO:0000256" key="1">
    <source>
        <dbReference type="ARBA" id="ARBA00009922"/>
    </source>
</evidence>
<dbReference type="GO" id="GO:0005524">
    <property type="term" value="F:ATP binding"/>
    <property type="evidence" value="ECO:0007669"/>
    <property type="project" value="UniProtKB-UniRule"/>
</dbReference>
<dbReference type="Pfam" id="PF13361">
    <property type="entry name" value="UvrD_C"/>
    <property type="match status" value="1"/>
</dbReference>
<dbReference type="STRING" id="1802439.A2589_03665"/>
<comment type="catalytic activity">
    <reaction evidence="14">
        <text>ATP + H2O = ADP + phosphate + H(+)</text>
        <dbReference type="Rhea" id="RHEA:13065"/>
        <dbReference type="ChEBI" id="CHEBI:15377"/>
        <dbReference type="ChEBI" id="CHEBI:15378"/>
        <dbReference type="ChEBI" id="CHEBI:30616"/>
        <dbReference type="ChEBI" id="CHEBI:43474"/>
        <dbReference type="ChEBI" id="CHEBI:456216"/>
        <dbReference type="EC" id="5.6.2.4"/>
    </reaction>
</comment>
<dbReference type="PROSITE" id="PS51198">
    <property type="entry name" value="UVRD_HELICASE_ATP_BIND"/>
    <property type="match status" value="1"/>
</dbReference>
<reference evidence="18 19" key="1">
    <citation type="journal article" date="2016" name="Nat. Commun.">
        <title>Thousands of microbial genomes shed light on interconnected biogeochemical processes in an aquifer system.</title>
        <authorList>
            <person name="Anantharaman K."/>
            <person name="Brown C.T."/>
            <person name="Hug L.A."/>
            <person name="Sharon I."/>
            <person name="Castelle C.J."/>
            <person name="Probst A.J."/>
            <person name="Thomas B.C."/>
            <person name="Singh A."/>
            <person name="Wilkins M.J."/>
            <person name="Karaoz U."/>
            <person name="Brodie E.L."/>
            <person name="Williams K.H."/>
            <person name="Hubbard S.S."/>
            <person name="Banfield J.F."/>
        </authorList>
    </citation>
    <scope>NUCLEOTIDE SEQUENCE [LARGE SCALE GENOMIC DNA]</scope>
</reference>
<evidence type="ECO:0000256" key="6">
    <source>
        <dbReference type="ARBA" id="ARBA00022806"/>
    </source>
</evidence>
<dbReference type="Gene3D" id="1.10.486.10">
    <property type="entry name" value="PCRA, domain 4"/>
    <property type="match status" value="1"/>
</dbReference>
<dbReference type="Gene3D" id="1.10.10.160">
    <property type="match status" value="1"/>
</dbReference>
<comment type="catalytic activity">
    <reaction evidence="12">
        <text>Couples ATP hydrolysis with the unwinding of duplex DNA by translocating in the 3'-5' direction.</text>
        <dbReference type="EC" id="5.6.2.4"/>
    </reaction>
</comment>
<evidence type="ECO:0000256" key="2">
    <source>
        <dbReference type="ARBA" id="ARBA00022722"/>
    </source>
</evidence>
<dbReference type="EC" id="5.6.2.4" evidence="13"/>